<name>A0A1R3KPD8_9ROSI</name>
<evidence type="ECO:0000313" key="1">
    <source>
        <dbReference type="EMBL" id="OMP08941.1"/>
    </source>
</evidence>
<comment type="caution">
    <text evidence="1">The sequence shown here is derived from an EMBL/GenBank/DDBJ whole genome shotgun (WGS) entry which is preliminary data.</text>
</comment>
<organism evidence="1 2">
    <name type="scientific">Corchorus olitorius</name>
    <dbReference type="NCBI Taxonomy" id="93759"/>
    <lineage>
        <taxon>Eukaryota</taxon>
        <taxon>Viridiplantae</taxon>
        <taxon>Streptophyta</taxon>
        <taxon>Embryophyta</taxon>
        <taxon>Tracheophyta</taxon>
        <taxon>Spermatophyta</taxon>
        <taxon>Magnoliopsida</taxon>
        <taxon>eudicotyledons</taxon>
        <taxon>Gunneridae</taxon>
        <taxon>Pentapetalae</taxon>
        <taxon>rosids</taxon>
        <taxon>malvids</taxon>
        <taxon>Malvales</taxon>
        <taxon>Malvaceae</taxon>
        <taxon>Grewioideae</taxon>
        <taxon>Apeibeae</taxon>
        <taxon>Corchorus</taxon>
    </lineage>
</organism>
<dbReference type="OrthoDB" id="764172at2759"/>
<gene>
    <name evidence="1" type="ORF">COLO4_05961</name>
</gene>
<keyword evidence="2" id="KW-1185">Reference proteome</keyword>
<dbReference type="AlphaFoldDB" id="A0A1R3KPD8"/>
<accession>A0A1R3KPD8</accession>
<proteinExistence type="predicted"/>
<sequence>MCRYTKDRSFCLRVLTNQTLYPHETNLYVLAKISINLALIAVHNAITSHLSAPQERLYVERTIHALFSEL</sequence>
<dbReference type="Proteomes" id="UP000187203">
    <property type="component" value="Unassembled WGS sequence"/>
</dbReference>
<reference evidence="2" key="1">
    <citation type="submission" date="2013-09" db="EMBL/GenBank/DDBJ databases">
        <title>Corchorus olitorius genome sequencing.</title>
        <authorList>
            <person name="Alam M."/>
            <person name="Haque M.S."/>
            <person name="Islam M.S."/>
            <person name="Emdad E.M."/>
            <person name="Islam M.M."/>
            <person name="Ahmed B."/>
            <person name="Halim A."/>
            <person name="Hossen Q.M.M."/>
            <person name="Hossain M.Z."/>
            <person name="Ahmed R."/>
            <person name="Khan M.M."/>
            <person name="Islam R."/>
            <person name="Rashid M.M."/>
            <person name="Khan S.A."/>
            <person name="Rahman M.S."/>
            <person name="Alam M."/>
            <person name="Yahiya A.S."/>
            <person name="Khan M.S."/>
            <person name="Azam M.S."/>
            <person name="Haque T."/>
            <person name="Lashkar M.Z.H."/>
            <person name="Akhand A.I."/>
            <person name="Morshed G."/>
            <person name="Roy S."/>
            <person name="Uddin K.S."/>
            <person name="Rabeya T."/>
            <person name="Hossain A.S."/>
            <person name="Chowdhury A."/>
            <person name="Snigdha A.R."/>
            <person name="Mortoza M.S."/>
            <person name="Matin S.A."/>
            <person name="Hoque S.M.E."/>
            <person name="Islam M.K."/>
            <person name="Roy D.K."/>
            <person name="Haider R."/>
            <person name="Moosa M.M."/>
            <person name="Elias S.M."/>
            <person name="Hasan A.M."/>
            <person name="Jahan S."/>
            <person name="Shafiuddin M."/>
            <person name="Mahmood N."/>
            <person name="Shommy N.S."/>
        </authorList>
    </citation>
    <scope>NUCLEOTIDE SEQUENCE [LARGE SCALE GENOMIC DNA]</scope>
    <source>
        <strain evidence="2">cv. O-4</strain>
    </source>
</reference>
<dbReference type="Gene3D" id="1.20.140.40">
    <property type="entry name" value="Invertase/pectin methylesterase inhibitor family protein"/>
    <property type="match status" value="1"/>
</dbReference>
<evidence type="ECO:0000313" key="2">
    <source>
        <dbReference type="Proteomes" id="UP000187203"/>
    </source>
</evidence>
<dbReference type="InterPro" id="IPR035513">
    <property type="entry name" value="Invertase/methylesterase_inhib"/>
</dbReference>
<dbReference type="EMBL" id="AWUE01012538">
    <property type="protein sequence ID" value="OMP08941.1"/>
    <property type="molecule type" value="Genomic_DNA"/>
</dbReference>
<protein>
    <submittedName>
        <fullName evidence="1">Invertase/pectin methylesterase inhibitor family protein</fullName>
    </submittedName>
</protein>
<dbReference type="SUPFAM" id="SSF101148">
    <property type="entry name" value="Plant invertase/pectin methylesterase inhibitor"/>
    <property type="match status" value="1"/>
</dbReference>